<dbReference type="PROSITE" id="PS50885">
    <property type="entry name" value="HAMP"/>
    <property type="match status" value="1"/>
</dbReference>
<dbReference type="SUPFAM" id="SSF55874">
    <property type="entry name" value="ATPase domain of HSP90 chaperone/DNA topoisomerase II/histidine kinase"/>
    <property type="match status" value="1"/>
</dbReference>
<dbReference type="PANTHER" id="PTHR44936">
    <property type="entry name" value="SENSOR PROTEIN CREC"/>
    <property type="match status" value="1"/>
</dbReference>
<gene>
    <name evidence="13" type="ORF">BQ8482_340135</name>
</gene>
<dbReference type="PROSITE" id="PS50109">
    <property type="entry name" value="HIS_KIN"/>
    <property type="match status" value="1"/>
</dbReference>
<evidence type="ECO:0000256" key="5">
    <source>
        <dbReference type="ARBA" id="ARBA00022553"/>
    </source>
</evidence>
<keyword evidence="8" id="KW-0418">Kinase</keyword>
<dbReference type="GO" id="GO:0005886">
    <property type="term" value="C:plasma membrane"/>
    <property type="evidence" value="ECO:0007669"/>
    <property type="project" value="UniProtKB-SubCell"/>
</dbReference>
<feature type="transmembrane region" description="Helical" evidence="10">
    <location>
        <begin position="137"/>
        <end position="155"/>
    </location>
</feature>
<evidence type="ECO:0000256" key="1">
    <source>
        <dbReference type="ARBA" id="ARBA00000085"/>
    </source>
</evidence>
<keyword evidence="14" id="KW-1185">Reference proteome</keyword>
<keyword evidence="7" id="KW-0547">Nucleotide-binding</keyword>
<evidence type="ECO:0000313" key="13">
    <source>
        <dbReference type="EMBL" id="SJM33239.1"/>
    </source>
</evidence>
<evidence type="ECO:0000256" key="3">
    <source>
        <dbReference type="ARBA" id="ARBA00012438"/>
    </source>
</evidence>
<feature type="transmembrane region" description="Helical" evidence="10">
    <location>
        <begin position="7"/>
        <end position="28"/>
    </location>
</feature>
<keyword evidence="10" id="KW-1133">Transmembrane helix</keyword>
<organism evidence="13 14">
    <name type="scientific">Mesorhizobium delmotii</name>
    <dbReference type="NCBI Taxonomy" id="1631247"/>
    <lineage>
        <taxon>Bacteria</taxon>
        <taxon>Pseudomonadati</taxon>
        <taxon>Pseudomonadota</taxon>
        <taxon>Alphaproteobacteria</taxon>
        <taxon>Hyphomicrobiales</taxon>
        <taxon>Phyllobacteriaceae</taxon>
        <taxon>Mesorhizobium</taxon>
    </lineage>
</organism>
<dbReference type="GO" id="GO:0005524">
    <property type="term" value="F:ATP binding"/>
    <property type="evidence" value="ECO:0007669"/>
    <property type="project" value="UniProtKB-KW"/>
</dbReference>
<dbReference type="SUPFAM" id="SSF158472">
    <property type="entry name" value="HAMP domain-like"/>
    <property type="match status" value="1"/>
</dbReference>
<keyword evidence="10" id="KW-0472">Membrane</keyword>
<evidence type="ECO:0000256" key="8">
    <source>
        <dbReference type="ARBA" id="ARBA00022777"/>
    </source>
</evidence>
<keyword evidence="5" id="KW-0597">Phosphoprotein</keyword>
<accession>A0A2P9AQ33</accession>
<keyword evidence="6" id="KW-0808">Transferase</keyword>
<comment type="subcellular location">
    <subcellularLocation>
        <location evidence="2">Cell membrane</location>
        <topology evidence="2">Multi-pass membrane protein</topology>
    </subcellularLocation>
</comment>
<dbReference type="InterPro" id="IPR036890">
    <property type="entry name" value="HATPase_C_sf"/>
</dbReference>
<dbReference type="RefSeq" id="WP_123150006.1">
    <property type="nucleotide sequence ID" value="NZ_FUIG01000042.1"/>
</dbReference>
<evidence type="ECO:0000259" key="11">
    <source>
        <dbReference type="PROSITE" id="PS50109"/>
    </source>
</evidence>
<name>A0A2P9AQ33_9HYPH</name>
<dbReference type="InterPro" id="IPR036097">
    <property type="entry name" value="HisK_dim/P_sf"/>
</dbReference>
<dbReference type="InterPro" id="IPR004358">
    <property type="entry name" value="Sig_transdc_His_kin-like_C"/>
</dbReference>
<dbReference type="PANTHER" id="PTHR44936:SF10">
    <property type="entry name" value="SENSOR PROTEIN RSTB"/>
    <property type="match status" value="1"/>
</dbReference>
<feature type="domain" description="Histidine kinase" evidence="11">
    <location>
        <begin position="216"/>
        <end position="414"/>
    </location>
</feature>
<dbReference type="InterPro" id="IPR003660">
    <property type="entry name" value="HAMP_dom"/>
</dbReference>
<dbReference type="PRINTS" id="PR00344">
    <property type="entry name" value="BCTRLSENSOR"/>
</dbReference>
<dbReference type="GO" id="GO:0000155">
    <property type="term" value="F:phosphorelay sensor kinase activity"/>
    <property type="evidence" value="ECO:0007669"/>
    <property type="project" value="InterPro"/>
</dbReference>
<evidence type="ECO:0000256" key="2">
    <source>
        <dbReference type="ARBA" id="ARBA00004651"/>
    </source>
</evidence>
<proteinExistence type="predicted"/>
<protein>
    <recommendedName>
        <fullName evidence="3">histidine kinase</fullName>
        <ecNumber evidence="3">2.7.13.3</ecNumber>
    </recommendedName>
</protein>
<evidence type="ECO:0000259" key="12">
    <source>
        <dbReference type="PROSITE" id="PS50885"/>
    </source>
</evidence>
<dbReference type="InterPro" id="IPR005467">
    <property type="entry name" value="His_kinase_dom"/>
</dbReference>
<dbReference type="SMART" id="SM00304">
    <property type="entry name" value="HAMP"/>
    <property type="match status" value="1"/>
</dbReference>
<dbReference type="Pfam" id="PF00672">
    <property type="entry name" value="HAMP"/>
    <property type="match status" value="1"/>
</dbReference>
<dbReference type="EMBL" id="FUIG01000042">
    <property type="protein sequence ID" value="SJM33239.1"/>
    <property type="molecule type" value="Genomic_DNA"/>
</dbReference>
<dbReference type="InterPro" id="IPR003594">
    <property type="entry name" value="HATPase_dom"/>
</dbReference>
<comment type="catalytic activity">
    <reaction evidence="1">
        <text>ATP + protein L-histidine = ADP + protein N-phospho-L-histidine.</text>
        <dbReference type="EC" id="2.7.13.3"/>
    </reaction>
</comment>
<dbReference type="InterPro" id="IPR003661">
    <property type="entry name" value="HisK_dim/P_dom"/>
</dbReference>
<evidence type="ECO:0000313" key="14">
    <source>
        <dbReference type="Proteomes" id="UP000245698"/>
    </source>
</evidence>
<dbReference type="AlphaFoldDB" id="A0A2P9AQ33"/>
<keyword evidence="10" id="KW-0812">Transmembrane</keyword>
<dbReference type="SUPFAM" id="SSF47384">
    <property type="entry name" value="Homodimeric domain of signal transducing histidine kinase"/>
    <property type="match status" value="1"/>
</dbReference>
<dbReference type="CDD" id="cd00082">
    <property type="entry name" value="HisKA"/>
    <property type="match status" value="1"/>
</dbReference>
<evidence type="ECO:0000256" key="4">
    <source>
        <dbReference type="ARBA" id="ARBA00022475"/>
    </source>
</evidence>
<evidence type="ECO:0000256" key="6">
    <source>
        <dbReference type="ARBA" id="ARBA00022679"/>
    </source>
</evidence>
<dbReference type="SMART" id="SM00387">
    <property type="entry name" value="HATPase_c"/>
    <property type="match status" value="1"/>
</dbReference>
<dbReference type="Pfam" id="PF00512">
    <property type="entry name" value="HisKA"/>
    <property type="match status" value="1"/>
</dbReference>
<dbReference type="Gene3D" id="3.30.565.10">
    <property type="entry name" value="Histidine kinase-like ATPase, C-terminal domain"/>
    <property type="match status" value="1"/>
</dbReference>
<feature type="domain" description="HAMP" evidence="12">
    <location>
        <begin position="156"/>
        <end position="208"/>
    </location>
</feature>
<evidence type="ECO:0000256" key="10">
    <source>
        <dbReference type="SAM" id="Phobius"/>
    </source>
</evidence>
<sequence length="414" mass="44360">MRSSLFVKIYLTVLVSLAVVAIASAIFVRMGQEREHAGWSGRRDAFIEAMLPADSDPALLQATVERLSAAFDADISVYGPQGRLLAAAGRPIPPQEIGSRRRMRPGGHHLLISRQPDGRVIAARLRVPFGPAGRSPLAFLALIAAVIGLAAFPVVRHLTRRLEALRQGVDRWGKGALDTRVAVRGNDEVAAVAASFNRAAEQIERLLVAHRSLLANASHELRSPLARLRMAIDLNADGQSGPMRDEIVRDLAELDALVEEILLASRLDHIEKLERVEPVDLLALTAEEGARSGVDVSGEPGIVSGDPTLLTRLVRNLMQNAQRHGSPPVSAHVGTEGGSVVLKVRDHGPGLPEGTSERVFEPFFRPQGRSEMAGGWGLGLSLVRQIALHHGATVHHKSPSGGGACFVVTFPAIS</sequence>
<dbReference type="Gene3D" id="1.10.287.130">
    <property type="match status" value="1"/>
</dbReference>
<dbReference type="Proteomes" id="UP000245698">
    <property type="component" value="Unassembled WGS sequence"/>
</dbReference>
<dbReference type="CDD" id="cd06225">
    <property type="entry name" value="HAMP"/>
    <property type="match status" value="1"/>
</dbReference>
<evidence type="ECO:0000256" key="9">
    <source>
        <dbReference type="ARBA" id="ARBA00022840"/>
    </source>
</evidence>
<dbReference type="SMART" id="SM00388">
    <property type="entry name" value="HisKA"/>
    <property type="match status" value="1"/>
</dbReference>
<keyword evidence="9" id="KW-0067">ATP-binding</keyword>
<evidence type="ECO:0000256" key="7">
    <source>
        <dbReference type="ARBA" id="ARBA00022741"/>
    </source>
</evidence>
<dbReference type="InterPro" id="IPR050980">
    <property type="entry name" value="2C_sensor_his_kinase"/>
</dbReference>
<dbReference type="Pfam" id="PF02518">
    <property type="entry name" value="HATPase_c"/>
    <property type="match status" value="1"/>
</dbReference>
<dbReference type="EC" id="2.7.13.3" evidence="3"/>
<reference evidence="14" key="1">
    <citation type="submission" date="2016-12" db="EMBL/GenBank/DDBJ databases">
        <authorList>
            <person name="Brunel B."/>
        </authorList>
    </citation>
    <scope>NUCLEOTIDE SEQUENCE [LARGE SCALE GENOMIC DNA]</scope>
</reference>
<keyword evidence="4" id="KW-1003">Cell membrane</keyword>